<dbReference type="Proteomes" id="UP000250572">
    <property type="component" value="Unassembled WGS sequence"/>
</dbReference>
<evidence type="ECO:0000313" key="4">
    <source>
        <dbReference type="Proteomes" id="UP000250572"/>
    </source>
</evidence>
<dbReference type="PANTHER" id="PTHR15868:SF0">
    <property type="entry name" value="SIMILAR TO RIKEN CDNA 6430571L13 GENE_ SIMILAR TO G20 PROTEIN"/>
    <property type="match status" value="1"/>
</dbReference>
<keyword evidence="2" id="KW-0472">Membrane</keyword>
<comment type="caution">
    <text evidence="3">The sequence shown here is derived from an EMBL/GenBank/DDBJ whole genome shotgun (WGS) entry which is preliminary data.</text>
</comment>
<name>A0A315VJ72_GAMAF</name>
<feature type="region of interest" description="Disordered" evidence="1">
    <location>
        <begin position="64"/>
        <end position="85"/>
    </location>
</feature>
<keyword evidence="4" id="KW-1185">Reference proteome</keyword>
<keyword evidence="2" id="KW-0812">Transmembrane</keyword>
<feature type="transmembrane region" description="Helical" evidence="2">
    <location>
        <begin position="22"/>
        <end position="44"/>
    </location>
</feature>
<evidence type="ECO:0008006" key="5">
    <source>
        <dbReference type="Google" id="ProtNLM"/>
    </source>
</evidence>
<dbReference type="AlphaFoldDB" id="A0A315VJ72"/>
<proteinExistence type="predicted"/>
<organism evidence="3 4">
    <name type="scientific">Gambusia affinis</name>
    <name type="common">Western mosquitofish</name>
    <name type="synonym">Heterandria affinis</name>
    <dbReference type="NCBI Taxonomy" id="33528"/>
    <lineage>
        <taxon>Eukaryota</taxon>
        <taxon>Metazoa</taxon>
        <taxon>Chordata</taxon>
        <taxon>Craniata</taxon>
        <taxon>Vertebrata</taxon>
        <taxon>Euteleostomi</taxon>
        <taxon>Actinopterygii</taxon>
        <taxon>Neopterygii</taxon>
        <taxon>Teleostei</taxon>
        <taxon>Neoteleostei</taxon>
        <taxon>Acanthomorphata</taxon>
        <taxon>Ovalentaria</taxon>
        <taxon>Atherinomorphae</taxon>
        <taxon>Cyprinodontiformes</taxon>
        <taxon>Poeciliidae</taxon>
        <taxon>Poeciliinae</taxon>
        <taxon>Gambusia</taxon>
    </lineage>
</organism>
<feature type="compositionally biased region" description="Acidic residues" evidence="1">
    <location>
        <begin position="65"/>
        <end position="85"/>
    </location>
</feature>
<protein>
    <recommendedName>
        <fullName evidence="5">Small integral membrane protein 29</fullName>
    </recommendedName>
</protein>
<dbReference type="EMBL" id="NHOQ01001748">
    <property type="protein sequence ID" value="PWA22395.1"/>
    <property type="molecule type" value="Genomic_DNA"/>
</dbReference>
<evidence type="ECO:0000313" key="3">
    <source>
        <dbReference type="EMBL" id="PWA22395.1"/>
    </source>
</evidence>
<reference evidence="3 4" key="1">
    <citation type="journal article" date="2018" name="G3 (Bethesda)">
        <title>A High-Quality Reference Genome for the Invasive Mosquitofish Gambusia affinis Using a Chicago Library.</title>
        <authorList>
            <person name="Hoffberg S.L."/>
            <person name="Troendle N.J."/>
            <person name="Glenn T.C."/>
            <person name="Mahmud O."/>
            <person name="Louha S."/>
            <person name="Chalopin D."/>
            <person name="Bennetzen J.L."/>
            <person name="Mauricio R."/>
        </authorList>
    </citation>
    <scope>NUCLEOTIDE SEQUENCE [LARGE SCALE GENOMIC DNA]</scope>
    <source>
        <strain evidence="3">NE01/NJP1002.9</strain>
        <tissue evidence="3">Muscle</tissue>
    </source>
</reference>
<dbReference type="PANTHER" id="PTHR15868">
    <property type="entry name" value="SIMILAR TO RIKEN CDNA 6430571L13 GENE, SIMILAR TO G20 PROTEIN"/>
    <property type="match status" value="1"/>
</dbReference>
<accession>A0A315VJ72</accession>
<evidence type="ECO:0000256" key="2">
    <source>
        <dbReference type="SAM" id="Phobius"/>
    </source>
</evidence>
<evidence type="ECO:0000256" key="1">
    <source>
        <dbReference type="SAM" id="MobiDB-lite"/>
    </source>
</evidence>
<gene>
    <name evidence="3" type="ORF">CCH79_00016956</name>
</gene>
<dbReference type="InterPro" id="IPR042351">
    <property type="entry name" value="C3orf18-like"/>
</dbReference>
<sequence>MNLNHTTSLISTPNIKPEFPEYYALLPLVVLALSSCIVAVVFYMKRRKRLDELRHRLIPVYTYDPGEEQDDWRDYDKDDEEEELA</sequence>
<keyword evidence="2" id="KW-1133">Transmembrane helix</keyword>
<feature type="non-terminal residue" evidence="3">
    <location>
        <position position="85"/>
    </location>
</feature>